<gene>
    <name evidence="2" type="ORF">E1295_33400</name>
</gene>
<keyword evidence="3" id="KW-1185">Reference proteome</keyword>
<dbReference type="Proteomes" id="UP000295136">
    <property type="component" value="Unassembled WGS sequence"/>
</dbReference>
<name>A0A4R5EVP0_9ACTN</name>
<evidence type="ECO:0000313" key="3">
    <source>
        <dbReference type="Proteomes" id="UP000295136"/>
    </source>
</evidence>
<comment type="caution">
    <text evidence="2">The sequence shown here is derived from an EMBL/GenBank/DDBJ whole genome shotgun (WGS) entry which is preliminary data.</text>
</comment>
<organism evidence="2 3">
    <name type="scientific">Nonomuraea mesophila</name>
    <dbReference type="NCBI Taxonomy" id="2530382"/>
    <lineage>
        <taxon>Bacteria</taxon>
        <taxon>Bacillati</taxon>
        <taxon>Actinomycetota</taxon>
        <taxon>Actinomycetes</taxon>
        <taxon>Streptosporangiales</taxon>
        <taxon>Streptosporangiaceae</taxon>
        <taxon>Nonomuraea</taxon>
    </lineage>
</organism>
<dbReference type="InterPro" id="IPR002575">
    <property type="entry name" value="Aminoglycoside_PTrfase"/>
</dbReference>
<proteinExistence type="predicted"/>
<dbReference type="RefSeq" id="WP_132636728.1">
    <property type="nucleotide sequence ID" value="NZ_SMLD01000118.1"/>
</dbReference>
<dbReference type="Pfam" id="PF01636">
    <property type="entry name" value="APH"/>
    <property type="match status" value="1"/>
</dbReference>
<dbReference type="SUPFAM" id="SSF56112">
    <property type="entry name" value="Protein kinase-like (PK-like)"/>
    <property type="match status" value="1"/>
</dbReference>
<dbReference type="AlphaFoldDB" id="A0A4R5EVP0"/>
<evidence type="ECO:0000313" key="2">
    <source>
        <dbReference type="EMBL" id="TDE38797.1"/>
    </source>
</evidence>
<dbReference type="Gene3D" id="3.90.1200.10">
    <property type="match status" value="1"/>
</dbReference>
<accession>A0A4R5EVP0</accession>
<feature type="domain" description="Aminoglycoside phosphotransferase" evidence="1">
    <location>
        <begin position="22"/>
        <end position="241"/>
    </location>
</feature>
<protein>
    <recommendedName>
        <fullName evidence="1">Aminoglycoside phosphotransferase domain-containing protein</fullName>
    </recommendedName>
</protein>
<dbReference type="InterPro" id="IPR011009">
    <property type="entry name" value="Kinase-like_dom_sf"/>
</dbReference>
<sequence length="300" mass="31890">MALDTDRLLAALTAWSLPVVSAEPLPGGWNSVTWLVRDASGTPYVAKLSDVGSATAFLGGLRVAARAERGGLASGAPVPLPDGRLATDLDEGLLALLRYVPGRPPDASSAGDLHRMGAVLARAHRALGNDTADVGKQHRWPWPWASDCLRELPMPGHVRTRAAEVLEEAREAAPHLRAGVVNGDPGLDGFRLSSPGEDGLVDWGAVLQAPILYDLACTAVLTRETPHAIRHVVAGYQAVDPAIADELPFLDTFVRLRWMAHAIYFSDRIERGLLRGVSSAAGNEEGLEEAYAGMCGTHLP</sequence>
<evidence type="ECO:0000259" key="1">
    <source>
        <dbReference type="Pfam" id="PF01636"/>
    </source>
</evidence>
<reference evidence="2 3" key="1">
    <citation type="submission" date="2019-03" db="EMBL/GenBank/DDBJ databases">
        <title>Draft genome sequences of novel Actinobacteria.</title>
        <authorList>
            <person name="Sahin N."/>
            <person name="Ay H."/>
            <person name="Saygin H."/>
        </authorList>
    </citation>
    <scope>NUCLEOTIDE SEQUENCE [LARGE SCALE GENOMIC DNA]</scope>
    <source>
        <strain evidence="2 3">6K102</strain>
    </source>
</reference>
<dbReference type="EMBL" id="SMLD01000118">
    <property type="protein sequence ID" value="TDE38797.1"/>
    <property type="molecule type" value="Genomic_DNA"/>
</dbReference>